<evidence type="ECO:0000259" key="1">
    <source>
        <dbReference type="Pfam" id="PF07727"/>
    </source>
</evidence>
<evidence type="ECO:0000313" key="3">
    <source>
        <dbReference type="Proteomes" id="UP000288805"/>
    </source>
</evidence>
<dbReference type="Pfam" id="PF07727">
    <property type="entry name" value="RVT_2"/>
    <property type="match status" value="1"/>
</dbReference>
<sequence>MHEDMKSLHKNNTYELMELPKGKRALKNKWKKDIDFEEIFSPVVKMSSIQVVLGLAVGINLEIEQLDVKTAFLHGDLEEEIYMEQLEGFTIKCKEHLVCRLKKSLYGLKQAPRQWYKKFDSFIVEYGYDRIASDHCVFVKKFSCYMWITC</sequence>
<dbReference type="Proteomes" id="UP000288805">
    <property type="component" value="Unassembled WGS sequence"/>
</dbReference>
<feature type="domain" description="Reverse transcriptase Ty1/copia-type" evidence="1">
    <location>
        <begin position="33"/>
        <end position="143"/>
    </location>
</feature>
<reference evidence="2 3" key="1">
    <citation type="journal article" date="2018" name="PLoS Genet.">
        <title>Population sequencing reveals clonal diversity and ancestral inbreeding in the grapevine cultivar Chardonnay.</title>
        <authorList>
            <person name="Roach M.J."/>
            <person name="Johnson D.L."/>
            <person name="Bohlmann J."/>
            <person name="van Vuuren H.J."/>
            <person name="Jones S.J."/>
            <person name="Pretorius I.S."/>
            <person name="Schmidt S.A."/>
            <person name="Borneman A.R."/>
        </authorList>
    </citation>
    <scope>NUCLEOTIDE SEQUENCE [LARGE SCALE GENOMIC DNA]</scope>
    <source>
        <strain evidence="3">cv. Chardonnay</strain>
        <tissue evidence="2">Leaf</tissue>
    </source>
</reference>
<evidence type="ECO:0000313" key="2">
    <source>
        <dbReference type="EMBL" id="RVW14620.1"/>
    </source>
</evidence>
<dbReference type="AlphaFoldDB" id="A0A438BUV4"/>
<name>A0A438BUV4_VITVI</name>
<organism evidence="2 3">
    <name type="scientific">Vitis vinifera</name>
    <name type="common">Grape</name>
    <dbReference type="NCBI Taxonomy" id="29760"/>
    <lineage>
        <taxon>Eukaryota</taxon>
        <taxon>Viridiplantae</taxon>
        <taxon>Streptophyta</taxon>
        <taxon>Embryophyta</taxon>
        <taxon>Tracheophyta</taxon>
        <taxon>Spermatophyta</taxon>
        <taxon>Magnoliopsida</taxon>
        <taxon>eudicotyledons</taxon>
        <taxon>Gunneridae</taxon>
        <taxon>Pentapetalae</taxon>
        <taxon>rosids</taxon>
        <taxon>Vitales</taxon>
        <taxon>Vitaceae</taxon>
        <taxon>Viteae</taxon>
        <taxon>Vitis</taxon>
    </lineage>
</organism>
<gene>
    <name evidence="2" type="primary">POLX_575</name>
    <name evidence="2" type="ORF">CK203_116910</name>
</gene>
<protein>
    <submittedName>
        <fullName evidence="2">Retrovirus-related Pol polyprotein from transposon TNT 1-94</fullName>
    </submittedName>
</protein>
<accession>A0A438BUV4</accession>
<dbReference type="PANTHER" id="PTHR43383:SF2">
    <property type="entry name" value="AMIDOHYDROLASE 2 FAMILY PROTEIN"/>
    <property type="match status" value="1"/>
</dbReference>
<comment type="caution">
    <text evidence="2">The sequence shown here is derived from an EMBL/GenBank/DDBJ whole genome shotgun (WGS) entry which is preliminary data.</text>
</comment>
<dbReference type="InterPro" id="IPR043502">
    <property type="entry name" value="DNA/RNA_pol_sf"/>
</dbReference>
<dbReference type="SUPFAM" id="SSF56672">
    <property type="entry name" value="DNA/RNA polymerases"/>
    <property type="match status" value="1"/>
</dbReference>
<dbReference type="InterPro" id="IPR013103">
    <property type="entry name" value="RVT_2"/>
</dbReference>
<dbReference type="PANTHER" id="PTHR43383">
    <property type="entry name" value="NODULIN 6"/>
    <property type="match status" value="1"/>
</dbReference>
<proteinExistence type="predicted"/>
<dbReference type="EMBL" id="QGNW01002615">
    <property type="protein sequence ID" value="RVW14620.1"/>
    <property type="molecule type" value="Genomic_DNA"/>
</dbReference>